<name>A0A6A8GAF5_9EURY</name>
<feature type="region of interest" description="Disordered" evidence="2">
    <location>
        <begin position="180"/>
        <end position="209"/>
    </location>
</feature>
<keyword evidence="1" id="KW-0175">Coiled coil</keyword>
<sequence length="419" mass="46718">MTPPLPTRNTLPDDLCDRAQWVGWRKQTRGGDETKVPLDVNGGYASATDATTWTDFDEALAYARNGPADGVGFVFTEDDPYVGVDLDKCRNSETGGTENWAQMIIDRLDSYTEVSPSGTGYHIIVRGELPPTGNRTGNLELYAHSRFFTVTGDHVDDTPLDVVDRTDELTAIHSAYFETPDNVATNEPPETTTRVTQTPGEDIAPTGNDLTDEDVIERASNAANGLKFSHLWKGDTSAYDSHSEADMALCSMLAFWTGGDAAQMDRVFRNSGLYRDKWDDVHFSDGSTYGEKTIERAITGTTEYYDPSQWSSAVRRSTTRQNESRRGEGDNTSANVRTGANRPERDHTVAPVESPAQNTEHLERLKDLQTHLESVIAENERLQGELEDERERRRELEAQLADRDEEDGSGWSLFGWFRS</sequence>
<dbReference type="Proteomes" id="UP000443423">
    <property type="component" value="Unassembled WGS sequence"/>
</dbReference>
<protein>
    <recommendedName>
        <fullName evidence="3">NrS-1 polymerase-like HBD domain-containing protein</fullName>
    </recommendedName>
</protein>
<gene>
    <name evidence="4" type="ORF">GJR99_11810</name>
</gene>
<accession>A0A6A8GAF5</accession>
<proteinExistence type="predicted"/>
<keyword evidence="5" id="KW-1185">Reference proteome</keyword>
<dbReference type="OrthoDB" id="238910at2157"/>
<evidence type="ECO:0000256" key="1">
    <source>
        <dbReference type="SAM" id="Coils"/>
    </source>
</evidence>
<evidence type="ECO:0000259" key="3">
    <source>
        <dbReference type="Pfam" id="PF22763"/>
    </source>
</evidence>
<feature type="compositionally biased region" description="Polar residues" evidence="2">
    <location>
        <begin position="182"/>
        <end position="199"/>
    </location>
</feature>
<dbReference type="InterPro" id="IPR054468">
    <property type="entry name" value="NrSPol-like_HBD"/>
</dbReference>
<evidence type="ECO:0000313" key="4">
    <source>
        <dbReference type="EMBL" id="MRW97253.1"/>
    </source>
</evidence>
<dbReference type="AlphaFoldDB" id="A0A6A8GAF5"/>
<evidence type="ECO:0000256" key="2">
    <source>
        <dbReference type="SAM" id="MobiDB-lite"/>
    </source>
</evidence>
<feature type="domain" description="NrS-1 polymerase-like HBD" evidence="3">
    <location>
        <begin position="242"/>
        <end position="307"/>
    </location>
</feature>
<dbReference type="Pfam" id="PF22763">
    <property type="entry name" value="NrS1-1_pol-like_HBD"/>
    <property type="match status" value="1"/>
</dbReference>
<reference evidence="4 5" key="1">
    <citation type="submission" date="2019-11" db="EMBL/GenBank/DDBJ databases">
        <title>Whole genome sequence of Haloferax sp. MBLA0078.</title>
        <authorList>
            <person name="Seo M.-J."/>
            <person name="Cho E.-S."/>
        </authorList>
    </citation>
    <scope>NUCLEOTIDE SEQUENCE [LARGE SCALE GENOMIC DNA]</scope>
    <source>
        <strain evidence="4 5">MBLA0078</strain>
    </source>
</reference>
<feature type="coiled-coil region" evidence="1">
    <location>
        <begin position="365"/>
        <end position="406"/>
    </location>
</feature>
<evidence type="ECO:0000313" key="5">
    <source>
        <dbReference type="Proteomes" id="UP000443423"/>
    </source>
</evidence>
<feature type="compositionally biased region" description="Polar residues" evidence="2">
    <location>
        <begin position="308"/>
        <end position="321"/>
    </location>
</feature>
<comment type="caution">
    <text evidence="4">The sequence shown here is derived from an EMBL/GenBank/DDBJ whole genome shotgun (WGS) entry which is preliminary data.</text>
</comment>
<dbReference type="EMBL" id="WKJQ01000001">
    <property type="protein sequence ID" value="MRW97253.1"/>
    <property type="molecule type" value="Genomic_DNA"/>
</dbReference>
<dbReference type="RefSeq" id="WP_151113949.1">
    <property type="nucleotide sequence ID" value="NZ_WKJQ01000001.1"/>
</dbReference>
<organism evidence="4 5">
    <name type="scientific">Haloferax marinum</name>
    <dbReference type="NCBI Taxonomy" id="2666143"/>
    <lineage>
        <taxon>Archaea</taxon>
        <taxon>Methanobacteriati</taxon>
        <taxon>Methanobacteriota</taxon>
        <taxon>Stenosarchaea group</taxon>
        <taxon>Halobacteria</taxon>
        <taxon>Halobacteriales</taxon>
        <taxon>Haloferacaceae</taxon>
        <taxon>Haloferax</taxon>
    </lineage>
</organism>
<feature type="region of interest" description="Disordered" evidence="2">
    <location>
        <begin position="307"/>
        <end position="359"/>
    </location>
</feature>